<protein>
    <recommendedName>
        <fullName evidence="2">SH2 domain-containing protein</fullName>
    </recommendedName>
</protein>
<gene>
    <name evidence="1" type="ORF">g.28619</name>
</gene>
<proteinExistence type="predicted"/>
<feature type="non-terminal residue" evidence="1">
    <location>
        <position position="1"/>
    </location>
</feature>
<name>A0A1B6MQR0_9HEMI</name>
<dbReference type="PANTHER" id="PTHR14388:SF17">
    <property type="entry name" value="SH2 DOMAIN-CONTAINING PROTEIN"/>
    <property type="match status" value="1"/>
</dbReference>
<dbReference type="AlphaFoldDB" id="A0A1B6MQR0"/>
<reference evidence="1" key="1">
    <citation type="submission" date="2015-11" db="EMBL/GenBank/DDBJ databases">
        <title>De novo transcriptome assembly of four potential Pierce s Disease insect vectors from Arizona vineyards.</title>
        <authorList>
            <person name="Tassone E.E."/>
        </authorList>
    </citation>
    <scope>NUCLEOTIDE SEQUENCE</scope>
</reference>
<sequence>NSQSGTFGPSTSERFLFDYHSPSFSSSINLICRSDRVVFCAGRMLKQILQDLWVHPDILAELDEGQKQTLFCRMREEQVRRWKVWDQEEQKRPQKITEN</sequence>
<feature type="non-terminal residue" evidence="1">
    <location>
        <position position="99"/>
    </location>
</feature>
<evidence type="ECO:0008006" key="2">
    <source>
        <dbReference type="Google" id="ProtNLM"/>
    </source>
</evidence>
<accession>A0A1B6MQR0</accession>
<evidence type="ECO:0000313" key="1">
    <source>
        <dbReference type="EMBL" id="JAT38233.1"/>
    </source>
</evidence>
<organism evidence="1">
    <name type="scientific">Graphocephala atropunctata</name>
    <dbReference type="NCBI Taxonomy" id="36148"/>
    <lineage>
        <taxon>Eukaryota</taxon>
        <taxon>Metazoa</taxon>
        <taxon>Ecdysozoa</taxon>
        <taxon>Arthropoda</taxon>
        <taxon>Hexapoda</taxon>
        <taxon>Insecta</taxon>
        <taxon>Pterygota</taxon>
        <taxon>Neoptera</taxon>
        <taxon>Paraneoptera</taxon>
        <taxon>Hemiptera</taxon>
        <taxon>Auchenorrhyncha</taxon>
        <taxon>Membracoidea</taxon>
        <taxon>Cicadellidae</taxon>
        <taxon>Cicadellinae</taxon>
        <taxon>Cicadellini</taxon>
        <taxon>Graphocephala</taxon>
    </lineage>
</organism>
<dbReference type="EMBL" id="GEBQ01001744">
    <property type="protein sequence ID" value="JAT38233.1"/>
    <property type="molecule type" value="Transcribed_RNA"/>
</dbReference>
<dbReference type="PANTHER" id="PTHR14388">
    <property type="entry name" value="T CELL-SPECIFIC ADAPTER PROTEIN TSAD"/>
    <property type="match status" value="1"/>
</dbReference>
<dbReference type="GO" id="GO:0005737">
    <property type="term" value="C:cytoplasm"/>
    <property type="evidence" value="ECO:0007669"/>
    <property type="project" value="TreeGrafter"/>
</dbReference>